<evidence type="ECO:0000313" key="1">
    <source>
        <dbReference type="EMBL" id="VEL38784.1"/>
    </source>
</evidence>
<protein>
    <submittedName>
        <fullName evidence="1">Uncharacterized protein</fullName>
    </submittedName>
</protein>
<comment type="caution">
    <text evidence="1">The sequence shown here is derived from an EMBL/GenBank/DDBJ whole genome shotgun (WGS) entry which is preliminary data.</text>
</comment>
<proteinExistence type="predicted"/>
<dbReference type="AlphaFoldDB" id="A0A3S5AVJ9"/>
<organism evidence="1 2">
    <name type="scientific">Protopolystoma xenopodis</name>
    <dbReference type="NCBI Taxonomy" id="117903"/>
    <lineage>
        <taxon>Eukaryota</taxon>
        <taxon>Metazoa</taxon>
        <taxon>Spiralia</taxon>
        <taxon>Lophotrochozoa</taxon>
        <taxon>Platyhelminthes</taxon>
        <taxon>Monogenea</taxon>
        <taxon>Polyopisthocotylea</taxon>
        <taxon>Polystomatidea</taxon>
        <taxon>Polystomatidae</taxon>
        <taxon>Protopolystoma</taxon>
    </lineage>
</organism>
<gene>
    <name evidence="1" type="ORF">PXEA_LOCUS32224</name>
</gene>
<accession>A0A3S5AVJ9</accession>
<dbReference type="EMBL" id="CAAALY010258985">
    <property type="protein sequence ID" value="VEL38784.1"/>
    <property type="molecule type" value="Genomic_DNA"/>
</dbReference>
<name>A0A3S5AVJ9_9PLAT</name>
<sequence length="91" mass="10276">MLASTSSHGLIVNLQTHRQPAKLANHICPEGDWNRLDEHDSPPYLAEQGSARVSCDVGRMRKSHGRQCRAKFTVRNNQAFCHIKPPKLTMQ</sequence>
<keyword evidence="2" id="KW-1185">Reference proteome</keyword>
<dbReference type="Proteomes" id="UP000784294">
    <property type="component" value="Unassembled WGS sequence"/>
</dbReference>
<evidence type="ECO:0000313" key="2">
    <source>
        <dbReference type="Proteomes" id="UP000784294"/>
    </source>
</evidence>
<reference evidence="1" key="1">
    <citation type="submission" date="2018-11" db="EMBL/GenBank/DDBJ databases">
        <authorList>
            <consortium name="Pathogen Informatics"/>
        </authorList>
    </citation>
    <scope>NUCLEOTIDE SEQUENCE</scope>
</reference>